<organism evidence="8 9">
    <name type="scientific">Litchfieldella anticariensis (strain DSM 16096 / CECT 5854 / CIP 108499 / LMG 22089 / FP35)</name>
    <name type="common">Halomonas anticariensis</name>
    <dbReference type="NCBI Taxonomy" id="1121939"/>
    <lineage>
        <taxon>Bacteria</taxon>
        <taxon>Pseudomonadati</taxon>
        <taxon>Pseudomonadota</taxon>
        <taxon>Gammaproteobacteria</taxon>
        <taxon>Oceanospirillales</taxon>
        <taxon>Halomonadaceae</taxon>
        <taxon>Litchfieldella</taxon>
    </lineage>
</organism>
<comment type="cofactor">
    <cofactor evidence="6">
        <name>a divalent metal cation</name>
        <dbReference type="ChEBI" id="CHEBI:60240"/>
    </cofactor>
</comment>
<feature type="domain" description="HRDC" evidence="7">
    <location>
        <begin position="214"/>
        <end position="294"/>
    </location>
</feature>
<dbReference type="PANTHER" id="PTHR47649">
    <property type="entry name" value="RIBONUCLEASE D"/>
    <property type="match status" value="1"/>
</dbReference>
<dbReference type="SMART" id="SM00341">
    <property type="entry name" value="HRDC"/>
    <property type="match status" value="1"/>
</dbReference>
<dbReference type="HAMAP" id="MF_01899">
    <property type="entry name" value="RNase_D"/>
    <property type="match status" value="1"/>
</dbReference>
<dbReference type="GO" id="GO:0003676">
    <property type="term" value="F:nucleic acid binding"/>
    <property type="evidence" value="ECO:0007669"/>
    <property type="project" value="InterPro"/>
</dbReference>
<dbReference type="InterPro" id="IPR012337">
    <property type="entry name" value="RNaseH-like_sf"/>
</dbReference>
<dbReference type="SMART" id="SM00474">
    <property type="entry name" value="35EXOc"/>
    <property type="match status" value="1"/>
</dbReference>
<evidence type="ECO:0000313" key="8">
    <source>
        <dbReference type="EMBL" id="EPC02432.1"/>
    </source>
</evidence>
<dbReference type="CDD" id="cd06142">
    <property type="entry name" value="RNaseD_exo"/>
    <property type="match status" value="1"/>
</dbReference>
<dbReference type="AlphaFoldDB" id="S2KK05"/>
<proteinExistence type="inferred from homology"/>
<dbReference type="InterPro" id="IPR044876">
    <property type="entry name" value="HRDC_dom_sf"/>
</dbReference>
<keyword evidence="5 6" id="KW-0269">Exonuclease</keyword>
<evidence type="ECO:0000313" key="9">
    <source>
        <dbReference type="Proteomes" id="UP000014463"/>
    </source>
</evidence>
<evidence type="ECO:0000256" key="1">
    <source>
        <dbReference type="ARBA" id="ARBA00022490"/>
    </source>
</evidence>
<protein>
    <recommendedName>
        <fullName evidence="6">Ribonuclease D</fullName>
        <shortName evidence="6">RNase D</shortName>
        <ecNumber evidence="6">3.1.13.5</ecNumber>
    </recommendedName>
</protein>
<dbReference type="PATRIC" id="fig|1121939.11.peg.1838"/>
<dbReference type="InterPro" id="IPR051086">
    <property type="entry name" value="RNase_D-like"/>
</dbReference>
<dbReference type="STRING" id="1121939.L861_08650"/>
<name>S2KK05_LITA3</name>
<evidence type="ECO:0000256" key="6">
    <source>
        <dbReference type="HAMAP-Rule" id="MF_01899"/>
    </source>
</evidence>
<keyword evidence="2 6" id="KW-0819">tRNA processing</keyword>
<accession>S2KK05</accession>
<comment type="subcellular location">
    <subcellularLocation>
        <location evidence="6">Cytoplasm</location>
    </subcellularLocation>
</comment>
<dbReference type="GO" id="GO:0042780">
    <property type="term" value="P:tRNA 3'-end processing"/>
    <property type="evidence" value="ECO:0007669"/>
    <property type="project" value="UniProtKB-UniRule"/>
</dbReference>
<dbReference type="GO" id="GO:0008408">
    <property type="term" value="F:3'-5' exonuclease activity"/>
    <property type="evidence" value="ECO:0007669"/>
    <property type="project" value="InterPro"/>
</dbReference>
<dbReference type="InterPro" id="IPR010997">
    <property type="entry name" value="HRDC-like_sf"/>
</dbReference>
<dbReference type="PROSITE" id="PS50967">
    <property type="entry name" value="HRDC"/>
    <property type="match status" value="1"/>
</dbReference>
<dbReference type="InterPro" id="IPR002562">
    <property type="entry name" value="3'-5'_exonuclease_dom"/>
</dbReference>
<dbReference type="PANTHER" id="PTHR47649:SF1">
    <property type="entry name" value="RIBONUCLEASE D"/>
    <property type="match status" value="1"/>
</dbReference>
<dbReference type="GO" id="GO:0005737">
    <property type="term" value="C:cytoplasm"/>
    <property type="evidence" value="ECO:0007669"/>
    <property type="project" value="UniProtKB-SubCell"/>
</dbReference>
<dbReference type="SUPFAM" id="SSF53098">
    <property type="entry name" value="Ribonuclease H-like"/>
    <property type="match status" value="1"/>
</dbReference>
<keyword evidence="4 6" id="KW-0378">Hydrolase</keyword>
<comment type="catalytic activity">
    <reaction evidence="6">
        <text>Exonucleolytic cleavage that removes extra residues from the 3'-terminus of tRNA to produce 5'-mononucleotides.</text>
        <dbReference type="EC" id="3.1.13.5"/>
    </reaction>
</comment>
<comment type="similarity">
    <text evidence="6">Belongs to the RNase D family.</text>
</comment>
<dbReference type="RefSeq" id="WP_016416342.1">
    <property type="nucleotide sequence ID" value="NZ_AUAB01000002.1"/>
</dbReference>
<evidence type="ECO:0000256" key="2">
    <source>
        <dbReference type="ARBA" id="ARBA00022694"/>
    </source>
</evidence>
<keyword evidence="1 6" id="KW-0963">Cytoplasm</keyword>
<reference evidence="8 9" key="1">
    <citation type="journal article" date="2013" name="Genome Announc.">
        <title>Draft genome sequence of the moderately halophilic gammaproteobacterium Halomonas anticariensis FP35.</title>
        <authorList>
            <person name="Tahrioui A."/>
            <person name="Quesada E."/>
            <person name="Llamas I."/>
        </authorList>
    </citation>
    <scope>NUCLEOTIDE SEQUENCE [LARGE SCALE GENOMIC DNA]</scope>
    <source>
        <strain evidence="9">DSM 16096 / CECT 5854 / LMG 22089 / FP35</strain>
    </source>
</reference>
<evidence type="ECO:0000256" key="4">
    <source>
        <dbReference type="ARBA" id="ARBA00022801"/>
    </source>
</evidence>
<dbReference type="SUPFAM" id="SSF47819">
    <property type="entry name" value="HRDC-like"/>
    <property type="match status" value="2"/>
</dbReference>
<comment type="function">
    <text evidence="6">Exonuclease involved in the 3' processing of various precursor tRNAs. Initiates hydrolysis at the 3'-terminus of an RNA molecule and releases 5'-mononucleotides.</text>
</comment>
<dbReference type="NCBIfam" id="TIGR01388">
    <property type="entry name" value="rnd"/>
    <property type="match status" value="1"/>
</dbReference>
<dbReference type="OrthoDB" id="9800549at2"/>
<dbReference type="GO" id="GO:0033890">
    <property type="term" value="F:ribonuclease D activity"/>
    <property type="evidence" value="ECO:0007669"/>
    <property type="project" value="UniProtKB-UniRule"/>
</dbReference>
<keyword evidence="9" id="KW-1185">Reference proteome</keyword>
<dbReference type="Gene3D" id="3.30.420.10">
    <property type="entry name" value="Ribonuclease H-like superfamily/Ribonuclease H"/>
    <property type="match status" value="1"/>
</dbReference>
<dbReference type="InterPro" id="IPR006292">
    <property type="entry name" value="RNase_D"/>
</dbReference>
<dbReference type="GO" id="GO:0000166">
    <property type="term" value="F:nucleotide binding"/>
    <property type="evidence" value="ECO:0007669"/>
    <property type="project" value="InterPro"/>
</dbReference>
<dbReference type="eggNOG" id="COG0349">
    <property type="taxonomic scope" value="Bacteria"/>
</dbReference>
<sequence>MPLDPDIRWIDTLDTLDAACAELAKADVLAMDTEFFRESTFHPVPALVQLYAGEAVYLIDPQAVVATPALRTLLAKGPLKVLHASSEDLEVIAAWADVPIAPLADTQVGQALLGEDPAMGYQRLVEHWMGETLPKEETRSDWLERPLSEAQCRYAALDVVYLFQVWHAQRDALEAHGRLTWLESDCQELQAQSVRNGDSDALWYLRHRQLWRLEPRQIEAYRRLTTWREAEARRRNKPRGWLINDKLLYAIAERMPENRYELATLEGLKPAVIKREGDAILALVREARHLDAKELPAPLPSPMSGSFKKRLKVLKRVVNDEAERLGIAPELLLRRRDLEAMVAAHLECRDLPLPRGWRGERLSVSLQEALDQVEAS</sequence>
<dbReference type="EC" id="3.1.13.5" evidence="6"/>
<evidence type="ECO:0000256" key="3">
    <source>
        <dbReference type="ARBA" id="ARBA00022722"/>
    </source>
</evidence>
<keyword evidence="3 6" id="KW-0540">Nuclease</keyword>
<dbReference type="Gene3D" id="1.10.150.80">
    <property type="entry name" value="HRDC domain"/>
    <property type="match status" value="2"/>
</dbReference>
<dbReference type="InterPro" id="IPR036397">
    <property type="entry name" value="RNaseH_sf"/>
</dbReference>
<dbReference type="Proteomes" id="UP000014463">
    <property type="component" value="Unassembled WGS sequence"/>
</dbReference>
<evidence type="ECO:0000256" key="5">
    <source>
        <dbReference type="ARBA" id="ARBA00022839"/>
    </source>
</evidence>
<dbReference type="Pfam" id="PF00570">
    <property type="entry name" value="HRDC"/>
    <property type="match status" value="1"/>
</dbReference>
<dbReference type="EMBL" id="ASTJ01000024">
    <property type="protein sequence ID" value="EPC02432.1"/>
    <property type="molecule type" value="Genomic_DNA"/>
</dbReference>
<comment type="caution">
    <text evidence="8">The sequence shown here is derived from an EMBL/GenBank/DDBJ whole genome shotgun (WGS) entry which is preliminary data.</text>
</comment>
<dbReference type="Pfam" id="PF01612">
    <property type="entry name" value="DNA_pol_A_exo1"/>
    <property type="match status" value="1"/>
</dbReference>
<gene>
    <name evidence="6" type="primary">rnd</name>
    <name evidence="8" type="ORF">L861_08650</name>
</gene>
<dbReference type="InterPro" id="IPR002121">
    <property type="entry name" value="HRDC_dom"/>
</dbReference>
<evidence type="ECO:0000259" key="7">
    <source>
        <dbReference type="PROSITE" id="PS50967"/>
    </source>
</evidence>